<gene>
    <name evidence="5" type="ORF">KIH39_08130</name>
</gene>
<evidence type="ECO:0000256" key="1">
    <source>
        <dbReference type="PROSITE-ProRule" id="PRU00169"/>
    </source>
</evidence>
<dbReference type="KEGG" id="tsph:KIH39_08130"/>
<dbReference type="CDD" id="cd00077">
    <property type="entry name" value="HDc"/>
    <property type="match status" value="1"/>
</dbReference>
<accession>A0A8E6BBH4</accession>
<name>A0A8E6BBH4_9BACT</name>
<dbReference type="GO" id="GO:0000160">
    <property type="term" value="P:phosphorelay signal transduction system"/>
    <property type="evidence" value="ECO:0007669"/>
    <property type="project" value="InterPro"/>
</dbReference>
<evidence type="ECO:0000259" key="3">
    <source>
        <dbReference type="PROSITE" id="PS51831"/>
    </source>
</evidence>
<reference evidence="5" key="1">
    <citation type="submission" date="2021-05" db="EMBL/GenBank/DDBJ databases">
        <title>Complete genome sequence of the cellulolytic planctomycete Telmatocola sphagniphila SP2T and characterization of the first cellulase from planctomycetes.</title>
        <authorList>
            <person name="Rakitin A.L."/>
            <person name="Beletsky A.V."/>
            <person name="Naumoff D.G."/>
            <person name="Kulichevskaya I.S."/>
            <person name="Mardanov A.V."/>
            <person name="Ravin N.V."/>
            <person name="Dedysh S.N."/>
        </authorList>
    </citation>
    <scope>NUCLEOTIDE SEQUENCE</scope>
    <source>
        <strain evidence="5">SP2T</strain>
    </source>
</reference>
<dbReference type="InterPro" id="IPR006674">
    <property type="entry name" value="HD_domain"/>
</dbReference>
<keyword evidence="6" id="KW-1185">Reference proteome</keyword>
<evidence type="ECO:0000313" key="6">
    <source>
        <dbReference type="Proteomes" id="UP000676194"/>
    </source>
</evidence>
<dbReference type="InterPro" id="IPR003607">
    <property type="entry name" value="HD/PDEase_dom"/>
</dbReference>
<dbReference type="Gene3D" id="1.10.3210.10">
    <property type="entry name" value="Hypothetical protein af1432"/>
    <property type="match status" value="1"/>
</dbReference>
<dbReference type="Gene3D" id="3.40.50.2300">
    <property type="match status" value="1"/>
</dbReference>
<dbReference type="SUPFAM" id="SSF52172">
    <property type="entry name" value="CheY-like"/>
    <property type="match status" value="1"/>
</dbReference>
<dbReference type="SMART" id="SM00471">
    <property type="entry name" value="HDc"/>
    <property type="match status" value="1"/>
</dbReference>
<evidence type="ECO:0000259" key="2">
    <source>
        <dbReference type="PROSITE" id="PS50110"/>
    </source>
</evidence>
<dbReference type="SMART" id="SM00448">
    <property type="entry name" value="REC"/>
    <property type="match status" value="1"/>
</dbReference>
<dbReference type="PROSITE" id="PS51832">
    <property type="entry name" value="HD_GYP"/>
    <property type="match status" value="1"/>
</dbReference>
<dbReference type="SUPFAM" id="SSF109604">
    <property type="entry name" value="HD-domain/PDEase-like"/>
    <property type="match status" value="1"/>
</dbReference>
<feature type="domain" description="Response regulatory" evidence="2">
    <location>
        <begin position="10"/>
        <end position="125"/>
    </location>
</feature>
<feature type="modified residue" description="4-aspartylphosphate" evidence="1">
    <location>
        <position position="59"/>
    </location>
</feature>
<evidence type="ECO:0000259" key="4">
    <source>
        <dbReference type="PROSITE" id="PS51832"/>
    </source>
</evidence>
<dbReference type="PANTHER" id="PTHR45228:SF4">
    <property type="entry name" value="LIPOPROTEIN"/>
    <property type="match status" value="1"/>
</dbReference>
<dbReference type="AlphaFoldDB" id="A0A8E6BBH4"/>
<dbReference type="InterPro" id="IPR011006">
    <property type="entry name" value="CheY-like_superfamily"/>
</dbReference>
<dbReference type="EMBL" id="CP074694">
    <property type="protein sequence ID" value="QVL33860.1"/>
    <property type="molecule type" value="Genomic_DNA"/>
</dbReference>
<keyword evidence="1" id="KW-0597">Phosphoprotein</keyword>
<dbReference type="InterPro" id="IPR006675">
    <property type="entry name" value="HDIG_dom"/>
</dbReference>
<organism evidence="5 6">
    <name type="scientific">Telmatocola sphagniphila</name>
    <dbReference type="NCBI Taxonomy" id="1123043"/>
    <lineage>
        <taxon>Bacteria</taxon>
        <taxon>Pseudomonadati</taxon>
        <taxon>Planctomycetota</taxon>
        <taxon>Planctomycetia</taxon>
        <taxon>Gemmatales</taxon>
        <taxon>Gemmataceae</taxon>
    </lineage>
</organism>
<proteinExistence type="predicted"/>
<evidence type="ECO:0000313" key="5">
    <source>
        <dbReference type="EMBL" id="QVL33860.1"/>
    </source>
</evidence>
<dbReference type="Pfam" id="PF13487">
    <property type="entry name" value="HD_5"/>
    <property type="match status" value="1"/>
</dbReference>
<dbReference type="PANTHER" id="PTHR45228">
    <property type="entry name" value="CYCLIC DI-GMP PHOSPHODIESTERASE TM_0186-RELATED"/>
    <property type="match status" value="1"/>
</dbReference>
<feature type="domain" description="HD" evidence="3">
    <location>
        <begin position="155"/>
        <end position="277"/>
    </location>
</feature>
<dbReference type="InterPro" id="IPR052020">
    <property type="entry name" value="Cyclic_di-GMP/3'3'-cGAMP_PDE"/>
</dbReference>
<dbReference type="InterPro" id="IPR001789">
    <property type="entry name" value="Sig_transdc_resp-reg_receiver"/>
</dbReference>
<dbReference type="RefSeq" id="WP_213498841.1">
    <property type="nucleotide sequence ID" value="NZ_CP074694.1"/>
</dbReference>
<dbReference type="PROSITE" id="PS50110">
    <property type="entry name" value="RESPONSE_REGULATORY"/>
    <property type="match status" value="1"/>
</dbReference>
<dbReference type="Proteomes" id="UP000676194">
    <property type="component" value="Chromosome"/>
</dbReference>
<dbReference type="InterPro" id="IPR037522">
    <property type="entry name" value="HD_GYP_dom"/>
</dbReference>
<sequence length="338" mass="37310">MISIERTPRLVLVVDDDVKVTELLRRVLEADGHEVVVAFDGRTVVDEVATRCADLVILDIDMPYSNGFEICRQIKSDPRTRIIPILILTGVAAGDRIRAWELGADEFLTKPFKPQEVAARARSLLRHKDLVDALDSAESVVFSLVRALEGKSPYTHGHSGRVMQYALALAKSFGLSEADMDILRRGVLLHDIGKISTPDVILNKPGQLTPEEIEVIRLHPIEGARIVGPLRSARDAIPLIRWHHERMDGKGYPDGLMGGMIPLSVRVLSVADMYDALSSDRPYRSAMTHNQCQEVMVENAKSGGLDPELVRAFFKCFTGRIGAASVAEPKGMASEFPR</sequence>
<dbReference type="Pfam" id="PF00072">
    <property type="entry name" value="Response_reg"/>
    <property type="match status" value="1"/>
</dbReference>
<dbReference type="NCBIfam" id="TIGR00277">
    <property type="entry name" value="HDIG"/>
    <property type="match status" value="1"/>
</dbReference>
<dbReference type="PROSITE" id="PS51831">
    <property type="entry name" value="HD"/>
    <property type="match status" value="1"/>
</dbReference>
<feature type="domain" description="HD-GYP" evidence="4">
    <location>
        <begin position="133"/>
        <end position="329"/>
    </location>
</feature>
<protein>
    <submittedName>
        <fullName evidence="5">Response regulator</fullName>
    </submittedName>
</protein>